<dbReference type="GO" id="GO:0006355">
    <property type="term" value="P:regulation of DNA-templated transcription"/>
    <property type="evidence" value="ECO:0007669"/>
    <property type="project" value="TreeGrafter"/>
</dbReference>
<dbReference type="PANTHER" id="PTHR11289:SF0">
    <property type="entry name" value="BREAST CANCER TYPE 2 SUSCEPTIBILITY PROTEIN"/>
    <property type="match status" value="1"/>
</dbReference>
<dbReference type="SUPFAM" id="SSF81872">
    <property type="entry name" value="BRCA2 helical domain"/>
    <property type="match status" value="1"/>
</dbReference>
<feature type="region of interest" description="Disordered" evidence="1">
    <location>
        <begin position="333"/>
        <end position="372"/>
    </location>
</feature>
<dbReference type="AlphaFoldDB" id="A0A9N9A5K6"/>
<dbReference type="InterPro" id="IPR015525">
    <property type="entry name" value="BRCA2"/>
</dbReference>
<evidence type="ECO:0000259" key="2">
    <source>
        <dbReference type="Pfam" id="PF09103"/>
    </source>
</evidence>
<dbReference type="OrthoDB" id="21095at2759"/>
<evidence type="ECO:0000256" key="1">
    <source>
        <dbReference type="SAM" id="MobiDB-lite"/>
    </source>
</evidence>
<feature type="region of interest" description="Disordered" evidence="1">
    <location>
        <begin position="94"/>
        <end position="113"/>
    </location>
</feature>
<dbReference type="InterPro" id="IPR036315">
    <property type="entry name" value="BRCA2_hlx_sf"/>
</dbReference>
<dbReference type="Gene3D" id="2.40.50.140">
    <property type="entry name" value="Nucleic acid-binding proteins"/>
    <property type="match status" value="3"/>
</dbReference>
<feature type="domain" description="BRCA2 OB1" evidence="2">
    <location>
        <begin position="603"/>
        <end position="728"/>
    </location>
</feature>
<dbReference type="InterPro" id="IPR012340">
    <property type="entry name" value="NA-bd_OB-fold"/>
</dbReference>
<comment type="caution">
    <text evidence="4">The sequence shown here is derived from an EMBL/GenBank/DDBJ whole genome shotgun (WGS) entry which is preliminary data.</text>
</comment>
<dbReference type="GO" id="GO:0000724">
    <property type="term" value="P:double-strand break repair via homologous recombination"/>
    <property type="evidence" value="ECO:0007669"/>
    <property type="project" value="InterPro"/>
</dbReference>
<dbReference type="SUPFAM" id="SSF81878">
    <property type="entry name" value="BRCA2 tower domain"/>
    <property type="match status" value="1"/>
</dbReference>
<keyword evidence="5" id="KW-1185">Reference proteome</keyword>
<dbReference type="InterPro" id="IPR015252">
    <property type="entry name" value="BRCA2_hlx"/>
</dbReference>
<dbReference type="EMBL" id="CAJVPS010001019">
    <property type="protein sequence ID" value="CAG8520479.1"/>
    <property type="molecule type" value="Genomic_DNA"/>
</dbReference>
<evidence type="ECO:0000259" key="3">
    <source>
        <dbReference type="Pfam" id="PF09169"/>
    </source>
</evidence>
<feature type="region of interest" description="Disordered" evidence="1">
    <location>
        <begin position="264"/>
        <end position="283"/>
    </location>
</feature>
<evidence type="ECO:0000313" key="4">
    <source>
        <dbReference type="EMBL" id="CAG8520479.1"/>
    </source>
</evidence>
<sequence length="1127" mass="128415">MSEHIFYNVSPAKRKHEYVNETTNILTENNSPKRQCSVYISVEGELNNTLSIKKPSRVDSHLLHSLFEFSDNLSDFDESPKAESLNSHAISMQEARDNEKPVNQVPDAQLANSKPILLNSSDRILRESNRSKANEKQENISGTQLADKGSLLCGTPAKSSKFDGFSTANGKPAKKISDAQRAYAESIFSSNSNRIMQELNSCTPLADTELVVCNTLMESPKFSGFFSGSGKPVTKISDAQRAYAESIFSNNILQESNSCNAKEKQDENITKDQLADSESFFRNNPRNSSKFGGFCSATGKPAKEISEMQLAKARAQFEVTKLFNDEKLNGNLNTPAFNETSSNPSNAISDLPKTRNIKDSESSTRPLMLNTPIKTPIRSQTKQLQTSSISNSKKSFTTPYQMRIGNFTPLQSNRKIHKNSLQLNTPPSSGLRKNLYPILQNRVHHTPTPTPINTNKSHIEIYYHVIILLILKLAASGSRVRLREIVTQHPLSYSESTLLKLGIKSEIIHMTSENAITYRFQISENNESTWGFKEAKDELIQCGADPELIDETWVKNHYGWILWKIASMIRSFPEIFQGWWCPTKVIEHLRYRYEKEINCAHRSALKLTIEKDGSPSWPMILCVSDIYEVVSSTISSQLPPETITNSVVKNGLVLTDSWYKIRASIDPPLQRAINSKKLRIGCKIEICGAKLKGGEDAKPALEVDDSTHLILSANSTRLAMWDAKLGYSNKKPRMSLRSLAPDGGFIPVLDVIILRKYPMLFRETFKDNKPAIIRSEAEEELEIRKYEEKIDKEIPYLISEYQKSNTVNKTHTTINLKSIEENLSTAEIYELLQEEVEPSRIWNTLSARQSQSLQDFILSKEQEKSEEMRKWILEKLEEKDFHRNVVHFFKVSICDYPIFSKSDERLATLTIWKPDDAMFNRIQEGRRYLIYNVTTPNSQRYPLYLETHIRLNSMGHSTAFKEVALDPKKLEVSRYKPRSITPCSELWKAQNYDEFDLVVCILGAWEPKLSVQADGKEVQVQAIMVTDASEQLTLIEINIFSRAIIFKPKTIIFLKNLSYRKCEYQFGIHFLSTTNETQIKISPHENYAKFAIKDLYTWVQKNMRIFENLRSTAEDIGGPVLDAIYYR</sequence>
<organism evidence="4 5">
    <name type="scientific">Ambispora leptoticha</name>
    <dbReference type="NCBI Taxonomy" id="144679"/>
    <lineage>
        <taxon>Eukaryota</taxon>
        <taxon>Fungi</taxon>
        <taxon>Fungi incertae sedis</taxon>
        <taxon>Mucoromycota</taxon>
        <taxon>Glomeromycotina</taxon>
        <taxon>Glomeromycetes</taxon>
        <taxon>Archaeosporales</taxon>
        <taxon>Ambisporaceae</taxon>
        <taxon>Ambispora</taxon>
    </lineage>
</organism>
<name>A0A9N9A5K6_9GLOM</name>
<gene>
    <name evidence="4" type="ORF">ALEPTO_LOCUS4438</name>
</gene>
<feature type="domain" description="Breast cancer type 2 susceptibility protein helical" evidence="3">
    <location>
        <begin position="526"/>
        <end position="598"/>
    </location>
</feature>
<feature type="compositionally biased region" description="Polar residues" evidence="1">
    <location>
        <begin position="333"/>
        <end position="348"/>
    </location>
</feature>
<feature type="compositionally biased region" description="Basic and acidic residues" evidence="1">
    <location>
        <begin position="352"/>
        <end position="362"/>
    </location>
</feature>
<dbReference type="Pfam" id="PF09169">
    <property type="entry name" value="BRCA-2_helical"/>
    <property type="match status" value="1"/>
</dbReference>
<dbReference type="InterPro" id="IPR015187">
    <property type="entry name" value="BRCA2_OB_1"/>
</dbReference>
<dbReference type="Proteomes" id="UP000789508">
    <property type="component" value="Unassembled WGS sequence"/>
</dbReference>
<accession>A0A9N9A5K6</accession>
<feature type="compositionally biased region" description="Basic and acidic residues" evidence="1">
    <location>
        <begin position="264"/>
        <end position="274"/>
    </location>
</feature>
<proteinExistence type="predicted"/>
<evidence type="ECO:0000313" key="5">
    <source>
        <dbReference type="Proteomes" id="UP000789508"/>
    </source>
</evidence>
<dbReference type="SUPFAM" id="SSF50249">
    <property type="entry name" value="Nucleic acid-binding proteins"/>
    <property type="match status" value="2"/>
</dbReference>
<dbReference type="Pfam" id="PF09103">
    <property type="entry name" value="BRCA-2_OB1"/>
    <property type="match status" value="1"/>
</dbReference>
<protein>
    <submittedName>
        <fullName evidence="4">12342_t:CDS:1</fullName>
    </submittedName>
</protein>
<dbReference type="PANTHER" id="PTHR11289">
    <property type="entry name" value="BREAST CANCER TYPE 2 SUSCEPTIBILITY PROTEIN BRCA2"/>
    <property type="match status" value="1"/>
</dbReference>
<reference evidence="4" key="1">
    <citation type="submission" date="2021-06" db="EMBL/GenBank/DDBJ databases">
        <authorList>
            <person name="Kallberg Y."/>
            <person name="Tangrot J."/>
            <person name="Rosling A."/>
        </authorList>
    </citation>
    <scope>NUCLEOTIDE SEQUENCE</scope>
    <source>
        <strain evidence="4">FL130A</strain>
    </source>
</reference>